<organism evidence="1 2">
    <name type="scientific">Luteibacter jiangsuensis</name>
    <dbReference type="NCBI Taxonomy" id="637577"/>
    <lineage>
        <taxon>Bacteria</taxon>
        <taxon>Pseudomonadati</taxon>
        <taxon>Pseudomonadota</taxon>
        <taxon>Gammaproteobacteria</taxon>
        <taxon>Lysobacterales</taxon>
        <taxon>Rhodanobacteraceae</taxon>
        <taxon>Luteibacter</taxon>
    </lineage>
</organism>
<name>A0ABT9T2G5_9GAMM</name>
<gene>
    <name evidence="1" type="ORF">J2T07_003012</name>
</gene>
<keyword evidence="2" id="KW-1185">Reference proteome</keyword>
<dbReference type="EMBL" id="JAUSSK010000004">
    <property type="protein sequence ID" value="MDQ0010806.1"/>
    <property type="molecule type" value="Genomic_DNA"/>
</dbReference>
<dbReference type="RefSeq" id="WP_306850904.1">
    <property type="nucleotide sequence ID" value="NZ_JAUSSK010000004.1"/>
</dbReference>
<reference evidence="1 2" key="1">
    <citation type="submission" date="2023-07" db="EMBL/GenBank/DDBJ databases">
        <title>Sorghum-associated microbial communities from plants grown in Nebraska, USA.</title>
        <authorList>
            <person name="Schachtman D."/>
        </authorList>
    </citation>
    <scope>NUCLEOTIDE SEQUENCE [LARGE SCALE GENOMIC DNA]</scope>
    <source>
        <strain evidence="1 2">CC60</strain>
    </source>
</reference>
<evidence type="ECO:0000313" key="1">
    <source>
        <dbReference type="EMBL" id="MDQ0010806.1"/>
    </source>
</evidence>
<evidence type="ECO:0000313" key="2">
    <source>
        <dbReference type="Proteomes" id="UP001237737"/>
    </source>
</evidence>
<accession>A0ABT9T2G5</accession>
<protein>
    <submittedName>
        <fullName evidence="1">Uncharacterized protein (TIGR02001 family)</fullName>
    </submittedName>
</protein>
<proteinExistence type="predicted"/>
<comment type="caution">
    <text evidence="1">The sequence shown here is derived from an EMBL/GenBank/DDBJ whole genome shotgun (WGS) entry which is preliminary data.</text>
</comment>
<sequence length="245" mass="27105">MLEHRSSHARSRYRVGAIWMLVAAGAVAPVQAQSQAWSGVVALGSQLVDRGVAITPPGPILQGAGTWSLPDGWSVGASASAQLRTPRRIVETLAQVARSWTLSGDWQMQSNLLYYHYPRHGQARTYGRMELGVGWIYRDVLTFNVSAAHMNDYGGQRPRGAADLGLRWPLARQLAVTASAGVAQELIPPRGSDYDRRNHYYYGHLGLTWNEGPWRVDLAHIMSNRDKLGFQPDVSPWVATVSWAF</sequence>
<dbReference type="Proteomes" id="UP001237737">
    <property type="component" value="Unassembled WGS sequence"/>
</dbReference>